<sequence>MKSSLSIKSFAILNAFLLVLTAADEITLFHVGDGAALPTATLTPVGTADGGSATTFVFINDQNEINFGGQTASVETQTIVASAGGWEMNVGGDNAIDIKCSSPDAQQNGSCDVKIGGDSGGIDSPATGSMVPEVFPVAGGGSGSGSGSSSTGSGSNGSSSSSPPTSTGNAGANPSASGSNSGSGSSNGSSGSNANGAGGLGMIDMRYVGLVIGSVVTGVLMVA</sequence>
<evidence type="ECO:0000313" key="4">
    <source>
        <dbReference type="Proteomes" id="UP000559256"/>
    </source>
</evidence>
<gene>
    <name evidence="3" type="ORF">D9758_012587</name>
</gene>
<organism evidence="3 4">
    <name type="scientific">Tetrapyrgos nigripes</name>
    <dbReference type="NCBI Taxonomy" id="182062"/>
    <lineage>
        <taxon>Eukaryota</taxon>
        <taxon>Fungi</taxon>
        <taxon>Dikarya</taxon>
        <taxon>Basidiomycota</taxon>
        <taxon>Agaricomycotina</taxon>
        <taxon>Agaricomycetes</taxon>
        <taxon>Agaricomycetidae</taxon>
        <taxon>Agaricales</taxon>
        <taxon>Marasmiineae</taxon>
        <taxon>Marasmiaceae</taxon>
        <taxon>Tetrapyrgos</taxon>
    </lineage>
</organism>
<evidence type="ECO:0000256" key="2">
    <source>
        <dbReference type="SAM" id="SignalP"/>
    </source>
</evidence>
<dbReference type="AlphaFoldDB" id="A0A8H5FLZ5"/>
<name>A0A8H5FLZ5_9AGAR</name>
<evidence type="ECO:0000313" key="3">
    <source>
        <dbReference type="EMBL" id="KAF5341517.1"/>
    </source>
</evidence>
<feature type="compositionally biased region" description="Low complexity" evidence="1">
    <location>
        <begin position="147"/>
        <end position="191"/>
    </location>
</feature>
<protein>
    <submittedName>
        <fullName evidence="3">Uncharacterized protein</fullName>
    </submittedName>
</protein>
<evidence type="ECO:0000256" key="1">
    <source>
        <dbReference type="SAM" id="MobiDB-lite"/>
    </source>
</evidence>
<dbReference type="EMBL" id="JAACJM010000162">
    <property type="protein sequence ID" value="KAF5341517.1"/>
    <property type="molecule type" value="Genomic_DNA"/>
</dbReference>
<keyword evidence="2" id="KW-0732">Signal</keyword>
<accession>A0A8H5FLZ5</accession>
<proteinExistence type="predicted"/>
<keyword evidence="4" id="KW-1185">Reference proteome</keyword>
<feature type="region of interest" description="Disordered" evidence="1">
    <location>
        <begin position="107"/>
        <end position="191"/>
    </location>
</feature>
<feature type="chain" id="PRO_5034149544" evidence="2">
    <location>
        <begin position="24"/>
        <end position="223"/>
    </location>
</feature>
<dbReference type="OrthoDB" id="3122385at2759"/>
<dbReference type="Proteomes" id="UP000559256">
    <property type="component" value="Unassembled WGS sequence"/>
</dbReference>
<feature type="signal peptide" evidence="2">
    <location>
        <begin position="1"/>
        <end position="23"/>
    </location>
</feature>
<reference evidence="3 4" key="1">
    <citation type="journal article" date="2020" name="ISME J.">
        <title>Uncovering the hidden diversity of litter-decomposition mechanisms in mushroom-forming fungi.</title>
        <authorList>
            <person name="Floudas D."/>
            <person name="Bentzer J."/>
            <person name="Ahren D."/>
            <person name="Johansson T."/>
            <person name="Persson P."/>
            <person name="Tunlid A."/>
        </authorList>
    </citation>
    <scope>NUCLEOTIDE SEQUENCE [LARGE SCALE GENOMIC DNA]</scope>
    <source>
        <strain evidence="3 4">CBS 291.85</strain>
    </source>
</reference>
<comment type="caution">
    <text evidence="3">The sequence shown here is derived from an EMBL/GenBank/DDBJ whole genome shotgun (WGS) entry which is preliminary data.</text>
</comment>